<dbReference type="PANTHER" id="PTHR30086:SF20">
    <property type="entry name" value="ARGININE EXPORTER PROTEIN ARGO-RELATED"/>
    <property type="match status" value="1"/>
</dbReference>
<keyword evidence="3 6" id="KW-0812">Transmembrane</keyword>
<evidence type="ECO:0000256" key="2">
    <source>
        <dbReference type="ARBA" id="ARBA00022475"/>
    </source>
</evidence>
<feature type="transmembrane region" description="Helical" evidence="6">
    <location>
        <begin position="138"/>
        <end position="162"/>
    </location>
</feature>
<proteinExistence type="predicted"/>
<reference evidence="7" key="1">
    <citation type="submission" date="2019-08" db="EMBL/GenBank/DDBJ databases">
        <authorList>
            <person name="Kucharzyk K."/>
            <person name="Murdoch R.W."/>
            <person name="Higgins S."/>
            <person name="Loffler F."/>
        </authorList>
    </citation>
    <scope>NUCLEOTIDE SEQUENCE</scope>
</reference>
<feature type="transmembrane region" description="Helical" evidence="6">
    <location>
        <begin position="42"/>
        <end position="65"/>
    </location>
</feature>
<dbReference type="PANTHER" id="PTHR30086">
    <property type="entry name" value="ARGININE EXPORTER PROTEIN ARGO"/>
    <property type="match status" value="1"/>
</dbReference>
<organism evidence="7">
    <name type="scientific">bioreactor metagenome</name>
    <dbReference type="NCBI Taxonomy" id="1076179"/>
    <lineage>
        <taxon>unclassified sequences</taxon>
        <taxon>metagenomes</taxon>
        <taxon>ecological metagenomes</taxon>
    </lineage>
</organism>
<feature type="transmembrane region" description="Helical" evidence="6">
    <location>
        <begin position="111"/>
        <end position="132"/>
    </location>
</feature>
<feature type="transmembrane region" description="Helical" evidence="6">
    <location>
        <begin position="174"/>
        <end position="193"/>
    </location>
</feature>
<sequence length="196" mass="21823">MPYTIVGSLAIYMLISSLTPGPGNILALNTMTRYGWANGKKVLLGICVGYFAVQTICVIGVYGMSRHLNEALAWMKYFGAAYLVWLAIHIIRSKVDFTNEEKPPSFLSGFLLQLINVKIYFYGMSVLSGYIVPYYSSLIAMVISATSILLLGCFATVTWAVMGIKIKNTYIQHFKLINVIFGAFLIFCAWNLLLDV</sequence>
<name>A0A645CRH6_9ZZZZ</name>
<dbReference type="GO" id="GO:0033228">
    <property type="term" value="P:cysteine export across plasma membrane"/>
    <property type="evidence" value="ECO:0007669"/>
    <property type="project" value="TreeGrafter"/>
</dbReference>
<evidence type="ECO:0000256" key="3">
    <source>
        <dbReference type="ARBA" id="ARBA00022692"/>
    </source>
</evidence>
<dbReference type="InterPro" id="IPR001123">
    <property type="entry name" value="LeuE-type"/>
</dbReference>
<evidence type="ECO:0000256" key="6">
    <source>
        <dbReference type="SAM" id="Phobius"/>
    </source>
</evidence>
<evidence type="ECO:0000256" key="1">
    <source>
        <dbReference type="ARBA" id="ARBA00004651"/>
    </source>
</evidence>
<dbReference type="EMBL" id="VSSQ01029526">
    <property type="protein sequence ID" value="MPM79690.1"/>
    <property type="molecule type" value="Genomic_DNA"/>
</dbReference>
<feature type="transmembrane region" description="Helical" evidence="6">
    <location>
        <begin position="71"/>
        <end position="91"/>
    </location>
</feature>
<evidence type="ECO:0000256" key="4">
    <source>
        <dbReference type="ARBA" id="ARBA00022989"/>
    </source>
</evidence>
<keyword evidence="5 6" id="KW-0472">Membrane</keyword>
<keyword evidence="2" id="KW-1003">Cell membrane</keyword>
<dbReference type="GO" id="GO:0005886">
    <property type="term" value="C:plasma membrane"/>
    <property type="evidence" value="ECO:0007669"/>
    <property type="project" value="UniProtKB-SubCell"/>
</dbReference>
<evidence type="ECO:0000256" key="5">
    <source>
        <dbReference type="ARBA" id="ARBA00023136"/>
    </source>
</evidence>
<dbReference type="GO" id="GO:0015171">
    <property type="term" value="F:amino acid transmembrane transporter activity"/>
    <property type="evidence" value="ECO:0007669"/>
    <property type="project" value="TreeGrafter"/>
</dbReference>
<dbReference type="Pfam" id="PF01810">
    <property type="entry name" value="LysE"/>
    <property type="match status" value="1"/>
</dbReference>
<accession>A0A645CRH6</accession>
<protein>
    <submittedName>
        <fullName evidence="7">Cysteine/O-acetylserine efflux protein</fullName>
    </submittedName>
</protein>
<comment type="caution">
    <text evidence="7">The sequence shown here is derived from an EMBL/GenBank/DDBJ whole genome shotgun (WGS) entry which is preliminary data.</text>
</comment>
<feature type="transmembrane region" description="Helical" evidence="6">
    <location>
        <begin position="6"/>
        <end position="30"/>
    </location>
</feature>
<gene>
    <name evidence="7" type="primary">eamB_8</name>
    <name evidence="7" type="ORF">SDC9_126729</name>
</gene>
<keyword evidence="4 6" id="KW-1133">Transmembrane helix</keyword>
<comment type="subcellular location">
    <subcellularLocation>
        <location evidence="1">Cell membrane</location>
        <topology evidence="1">Multi-pass membrane protein</topology>
    </subcellularLocation>
</comment>
<dbReference type="AlphaFoldDB" id="A0A645CRH6"/>
<evidence type="ECO:0000313" key="7">
    <source>
        <dbReference type="EMBL" id="MPM79690.1"/>
    </source>
</evidence>